<comment type="caution">
    <text evidence="3">The sequence shown here is derived from an EMBL/GenBank/DDBJ whole genome shotgun (WGS) entry which is preliminary data.</text>
</comment>
<protein>
    <submittedName>
        <fullName evidence="3">Uncharacterized protein</fullName>
    </submittedName>
</protein>
<dbReference type="AlphaFoldDB" id="A0A6B1IWT1"/>
<dbReference type="EMBL" id="WMEO01000003">
    <property type="protein sequence ID" value="MYL15649.1"/>
    <property type="molecule type" value="Genomic_DNA"/>
</dbReference>
<proteinExistence type="predicted"/>
<evidence type="ECO:0000313" key="4">
    <source>
        <dbReference type="Proteomes" id="UP000452321"/>
    </source>
</evidence>
<evidence type="ECO:0000313" key="5">
    <source>
        <dbReference type="Proteomes" id="UP000460194"/>
    </source>
</evidence>
<gene>
    <name evidence="3" type="ORF">GLW30_08455</name>
    <name evidence="2" type="ORF">GLW36_03165</name>
</gene>
<reference evidence="4 5" key="1">
    <citation type="submission" date="2019-11" db="EMBL/GenBank/DDBJ databases">
        <title>Genome sequences of 17 halophilic strains isolated from different environments.</title>
        <authorList>
            <person name="Furrow R.E."/>
        </authorList>
    </citation>
    <scope>NUCLEOTIDE SEQUENCE [LARGE SCALE GENOMIC DNA]</scope>
    <source>
        <strain evidence="3 4">22502_06_Cabo</strain>
        <strain evidence="2 5">22517_05_Cabo</strain>
    </source>
</reference>
<name>A0A6B1IWT1_9EURY</name>
<keyword evidence="1" id="KW-0472">Membrane</keyword>
<dbReference type="Proteomes" id="UP000460194">
    <property type="component" value="Unassembled WGS sequence"/>
</dbReference>
<evidence type="ECO:0000256" key="1">
    <source>
        <dbReference type="SAM" id="Phobius"/>
    </source>
</evidence>
<evidence type="ECO:0000313" key="2">
    <source>
        <dbReference type="EMBL" id="MYL15649.1"/>
    </source>
</evidence>
<keyword evidence="1" id="KW-0812">Transmembrane</keyword>
<feature type="transmembrane region" description="Helical" evidence="1">
    <location>
        <begin position="20"/>
        <end position="47"/>
    </location>
</feature>
<organism evidence="3 4">
    <name type="scientific">Halorubrum distributum</name>
    <dbReference type="NCBI Taxonomy" id="29283"/>
    <lineage>
        <taxon>Archaea</taxon>
        <taxon>Methanobacteriati</taxon>
        <taxon>Methanobacteriota</taxon>
        <taxon>Stenosarchaea group</taxon>
        <taxon>Halobacteria</taxon>
        <taxon>Halobacteriales</taxon>
        <taxon>Haloferacaceae</taxon>
        <taxon>Halorubrum</taxon>
        <taxon>Halorubrum distributum group</taxon>
    </lineage>
</organism>
<dbReference type="Proteomes" id="UP000452321">
    <property type="component" value="Unassembled WGS sequence"/>
</dbReference>
<accession>A0A6B1IWT1</accession>
<evidence type="ECO:0000313" key="3">
    <source>
        <dbReference type="EMBL" id="MYL67761.1"/>
    </source>
</evidence>
<keyword evidence="1" id="KW-1133">Transmembrane helix</keyword>
<dbReference type="RefSeq" id="WP_159368634.1">
    <property type="nucleotide sequence ID" value="NZ_WMEO01000003.1"/>
</dbReference>
<sequence>MFELHESPAPPTAGTLAAAYLVVNGHAVFAVGLLLVALAYGLCLAAMSTTGD</sequence>
<dbReference type="EMBL" id="WMFC01000009">
    <property type="protein sequence ID" value="MYL67761.1"/>
    <property type="molecule type" value="Genomic_DNA"/>
</dbReference>